<name>A0A914VCU8_9BILA</name>
<dbReference type="WBParaSite" id="PSAMB.scaffold17256size1165.g37199.t1">
    <property type="protein sequence ID" value="PSAMB.scaffold17256size1165.g37199.t1"/>
    <property type="gene ID" value="PSAMB.scaffold17256size1165.g37199"/>
</dbReference>
<evidence type="ECO:0000256" key="2">
    <source>
        <dbReference type="SAM" id="Phobius"/>
    </source>
</evidence>
<keyword evidence="2" id="KW-0812">Transmembrane</keyword>
<dbReference type="Proteomes" id="UP000887566">
    <property type="component" value="Unplaced"/>
</dbReference>
<keyword evidence="3" id="KW-1185">Reference proteome</keyword>
<reference evidence="4" key="1">
    <citation type="submission" date="2022-11" db="UniProtKB">
        <authorList>
            <consortium name="WormBaseParasite"/>
        </authorList>
    </citation>
    <scope>IDENTIFICATION</scope>
</reference>
<evidence type="ECO:0000313" key="4">
    <source>
        <dbReference type="WBParaSite" id="PSAMB.scaffold17256size1165.g37199.t1"/>
    </source>
</evidence>
<accession>A0A914VCU8</accession>
<organism evidence="3 4">
    <name type="scientific">Plectus sambesii</name>
    <dbReference type="NCBI Taxonomy" id="2011161"/>
    <lineage>
        <taxon>Eukaryota</taxon>
        <taxon>Metazoa</taxon>
        <taxon>Ecdysozoa</taxon>
        <taxon>Nematoda</taxon>
        <taxon>Chromadorea</taxon>
        <taxon>Plectida</taxon>
        <taxon>Plectina</taxon>
        <taxon>Plectoidea</taxon>
        <taxon>Plectidae</taxon>
        <taxon>Plectus</taxon>
    </lineage>
</organism>
<feature type="transmembrane region" description="Helical" evidence="2">
    <location>
        <begin position="38"/>
        <end position="57"/>
    </location>
</feature>
<keyword evidence="2" id="KW-1133">Transmembrane helix</keyword>
<keyword evidence="2" id="KW-0472">Membrane</keyword>
<proteinExistence type="predicted"/>
<sequence length="89" mass="9880">MTPTAEEGAFKKLLRRHLTDNAASDLSETRAAMERLNFLRVCVVFLLVALVVVDAQMTFSDGWGKRSAAPLKESKPGQKLDQCNHAYSQ</sequence>
<dbReference type="AlphaFoldDB" id="A0A914VCU8"/>
<feature type="region of interest" description="Disordered" evidence="1">
    <location>
        <begin position="63"/>
        <end position="89"/>
    </location>
</feature>
<evidence type="ECO:0000313" key="3">
    <source>
        <dbReference type="Proteomes" id="UP000887566"/>
    </source>
</evidence>
<evidence type="ECO:0000256" key="1">
    <source>
        <dbReference type="SAM" id="MobiDB-lite"/>
    </source>
</evidence>
<protein>
    <submittedName>
        <fullName evidence="4">Uncharacterized protein</fullName>
    </submittedName>
</protein>